<feature type="transmembrane region" description="Helical" evidence="1">
    <location>
        <begin position="41"/>
        <end position="58"/>
    </location>
</feature>
<comment type="caution">
    <text evidence="2">The sequence shown here is derived from an EMBL/GenBank/DDBJ whole genome shotgun (WGS) entry which is preliminary data.</text>
</comment>
<accession>A0AB35ZB04</accession>
<protein>
    <submittedName>
        <fullName evidence="2">Uncharacterized protein</fullName>
    </submittedName>
</protein>
<dbReference type="AlphaFoldDB" id="A0AB35ZB04"/>
<organism evidence="2 3">
    <name type="scientific">Segatella copri</name>
    <dbReference type="NCBI Taxonomy" id="165179"/>
    <lineage>
        <taxon>Bacteria</taxon>
        <taxon>Pseudomonadati</taxon>
        <taxon>Bacteroidota</taxon>
        <taxon>Bacteroidia</taxon>
        <taxon>Bacteroidales</taxon>
        <taxon>Prevotellaceae</taxon>
        <taxon>Segatella</taxon>
    </lineage>
</organism>
<evidence type="ECO:0000313" key="2">
    <source>
        <dbReference type="EMBL" id="MQO03000.1"/>
    </source>
</evidence>
<evidence type="ECO:0000256" key="1">
    <source>
        <dbReference type="SAM" id="Phobius"/>
    </source>
</evidence>
<keyword evidence="1" id="KW-0472">Membrane</keyword>
<proteinExistence type="predicted"/>
<keyword evidence="1" id="KW-0812">Transmembrane</keyword>
<reference evidence="3" key="1">
    <citation type="submission" date="2019-09" db="EMBL/GenBank/DDBJ databases">
        <title>Distinct polysaccharide growth profiles of human intestinal Prevotella copri isolates.</title>
        <authorList>
            <person name="Fehlner-Peach H."/>
            <person name="Magnabosco C."/>
            <person name="Raghavan V."/>
            <person name="Scher J.U."/>
            <person name="Tett A."/>
            <person name="Cox L.M."/>
            <person name="Gottsegen C."/>
            <person name="Watters A."/>
            <person name="Wiltshire- Gordon J.D."/>
            <person name="Segata N."/>
            <person name="Bonneau R."/>
            <person name="Littman D.R."/>
        </authorList>
    </citation>
    <scope>NUCLEOTIDE SEQUENCE [LARGE SCALE GENOMIC DNA]</scope>
    <source>
        <strain evidence="3">iAK279</strain>
    </source>
</reference>
<evidence type="ECO:0000313" key="3">
    <source>
        <dbReference type="Proteomes" id="UP000390763"/>
    </source>
</evidence>
<feature type="transmembrane region" description="Helical" evidence="1">
    <location>
        <begin position="79"/>
        <end position="102"/>
    </location>
</feature>
<dbReference type="EMBL" id="VZBT01000026">
    <property type="protein sequence ID" value="MQO03000.1"/>
    <property type="molecule type" value="Genomic_DNA"/>
</dbReference>
<dbReference type="Proteomes" id="UP000390763">
    <property type="component" value="Unassembled WGS sequence"/>
</dbReference>
<dbReference type="RefSeq" id="WP_153087401.1">
    <property type="nucleotide sequence ID" value="NZ_VZAO01000055.1"/>
</dbReference>
<feature type="transmembrane region" description="Helical" evidence="1">
    <location>
        <begin position="12"/>
        <end position="35"/>
    </location>
</feature>
<gene>
    <name evidence="2" type="ORF">F7D62_02525</name>
</gene>
<name>A0AB35ZB04_9BACT</name>
<sequence length="144" mass="15962">MLFLKARNKEQSRYLILGVSTIIVVLSLIAGYFSAVFSDEQIVGLELGVLGSYGSIWSRFGKMNMTGLASKDIHYLEAFARLFCGGIFAFVAILFIDTGLVLKDITVSNPWAYHCIVGFIAGFNERFVPSIIESFTSNVTEEKK</sequence>
<keyword evidence="1" id="KW-1133">Transmembrane helix</keyword>